<evidence type="ECO:0000313" key="2">
    <source>
        <dbReference type="EMBL" id="KAH3683210.1"/>
    </source>
</evidence>
<keyword evidence="3" id="KW-1185">Reference proteome</keyword>
<sequence length="199" mass="22021">MSSWSLSKSLKRGSTHHETGIVKSTNTDITVIRLTVGHVCPEIFQISESVHGFVPSPHFERIELKDSGVTRDDLGPRSPTISDRDRERNRGVLESFALLDGRESKRSIPVEIRPEELVTQGSTPNISDRGVITSFFLSVNGLIDVVESPKSTENVQPTRIENRMVNVPNTVFVISQLVNGGPIVQSHRPSKPITTRETS</sequence>
<protein>
    <submittedName>
        <fullName evidence="2">Uncharacterized protein</fullName>
    </submittedName>
</protein>
<dbReference type="EMBL" id="JAEUBG010003209">
    <property type="protein sequence ID" value="KAH3683210.1"/>
    <property type="molecule type" value="Genomic_DNA"/>
</dbReference>
<evidence type="ECO:0000313" key="3">
    <source>
        <dbReference type="Proteomes" id="UP000774326"/>
    </source>
</evidence>
<organism evidence="2 3">
    <name type="scientific">Wickerhamomyces pijperi</name>
    <name type="common">Yeast</name>
    <name type="synonym">Pichia pijperi</name>
    <dbReference type="NCBI Taxonomy" id="599730"/>
    <lineage>
        <taxon>Eukaryota</taxon>
        <taxon>Fungi</taxon>
        <taxon>Dikarya</taxon>
        <taxon>Ascomycota</taxon>
        <taxon>Saccharomycotina</taxon>
        <taxon>Saccharomycetes</taxon>
        <taxon>Phaffomycetales</taxon>
        <taxon>Wickerhamomycetaceae</taxon>
        <taxon>Wickerhamomyces</taxon>
    </lineage>
</organism>
<reference evidence="2" key="1">
    <citation type="journal article" date="2021" name="Open Biol.">
        <title>Shared evolutionary footprints suggest mitochondrial oxidative damage underlies multiple complex I losses in fungi.</title>
        <authorList>
            <person name="Schikora-Tamarit M.A."/>
            <person name="Marcet-Houben M."/>
            <person name="Nosek J."/>
            <person name="Gabaldon T."/>
        </authorList>
    </citation>
    <scope>NUCLEOTIDE SEQUENCE</scope>
    <source>
        <strain evidence="2">CBS2887</strain>
    </source>
</reference>
<reference evidence="2" key="2">
    <citation type="submission" date="2021-01" db="EMBL/GenBank/DDBJ databases">
        <authorList>
            <person name="Schikora-Tamarit M.A."/>
        </authorList>
    </citation>
    <scope>NUCLEOTIDE SEQUENCE</scope>
    <source>
        <strain evidence="2">CBS2887</strain>
    </source>
</reference>
<feature type="compositionally biased region" description="Basic and acidic residues" evidence="1">
    <location>
        <begin position="65"/>
        <end position="75"/>
    </location>
</feature>
<dbReference type="AlphaFoldDB" id="A0A9P8TLL6"/>
<gene>
    <name evidence="2" type="ORF">WICPIJ_005823</name>
</gene>
<feature type="region of interest" description="Disordered" evidence="1">
    <location>
        <begin position="65"/>
        <end position="87"/>
    </location>
</feature>
<dbReference type="Proteomes" id="UP000774326">
    <property type="component" value="Unassembled WGS sequence"/>
</dbReference>
<evidence type="ECO:0000256" key="1">
    <source>
        <dbReference type="SAM" id="MobiDB-lite"/>
    </source>
</evidence>
<comment type="caution">
    <text evidence="2">The sequence shown here is derived from an EMBL/GenBank/DDBJ whole genome shotgun (WGS) entry which is preliminary data.</text>
</comment>
<proteinExistence type="predicted"/>
<name>A0A9P8TLL6_WICPI</name>
<accession>A0A9P8TLL6</accession>